<dbReference type="AlphaFoldDB" id="E0VE96"/>
<accession>E0VE96</accession>
<dbReference type="PANTHER" id="PTHR28069:SF2">
    <property type="entry name" value="GH20023P"/>
    <property type="match status" value="1"/>
</dbReference>
<evidence type="ECO:0000256" key="4">
    <source>
        <dbReference type="PROSITE-ProRule" id="PRU00134"/>
    </source>
</evidence>
<keyword evidence="9" id="KW-1185">Reference proteome</keyword>
<keyword evidence="2 4" id="KW-0863">Zinc-finger</keyword>
<dbReference type="PROSITE" id="PS01360">
    <property type="entry name" value="ZF_MYND_1"/>
    <property type="match status" value="1"/>
</dbReference>
<keyword evidence="5" id="KW-0175">Coiled coil</keyword>
<dbReference type="PROSITE" id="PS50865">
    <property type="entry name" value="ZF_MYND_2"/>
    <property type="match status" value="1"/>
</dbReference>
<evidence type="ECO:0000256" key="3">
    <source>
        <dbReference type="ARBA" id="ARBA00022833"/>
    </source>
</evidence>
<dbReference type="InterPro" id="IPR002893">
    <property type="entry name" value="Znf_MYND"/>
</dbReference>
<keyword evidence="1" id="KW-0479">Metal-binding</keyword>
<dbReference type="eggNOG" id="ENOG502RNC4">
    <property type="taxonomic scope" value="Eukaryota"/>
</dbReference>
<dbReference type="HOGENOM" id="CLU_031420_1_0_1"/>
<reference evidence="8" key="3">
    <citation type="submission" date="2021-02" db="UniProtKB">
        <authorList>
            <consortium name="EnsemblMetazoa"/>
        </authorList>
    </citation>
    <scope>IDENTIFICATION</scope>
    <source>
        <strain evidence="8">USDA</strain>
    </source>
</reference>
<dbReference type="SUPFAM" id="SSF144232">
    <property type="entry name" value="HIT/MYND zinc finger-like"/>
    <property type="match status" value="1"/>
</dbReference>
<dbReference type="PANTHER" id="PTHR28069">
    <property type="entry name" value="GH20023P"/>
    <property type="match status" value="1"/>
</dbReference>
<dbReference type="InterPro" id="IPR046824">
    <property type="entry name" value="Mss51-like_C"/>
</dbReference>
<gene>
    <name evidence="8" type="primary">8234059</name>
    <name evidence="7" type="ORF">Phum_PHUM129250</name>
</gene>
<organism>
    <name type="scientific">Pediculus humanus subsp. corporis</name>
    <name type="common">Body louse</name>
    <dbReference type="NCBI Taxonomy" id="121224"/>
    <lineage>
        <taxon>Eukaryota</taxon>
        <taxon>Metazoa</taxon>
        <taxon>Ecdysozoa</taxon>
        <taxon>Arthropoda</taxon>
        <taxon>Hexapoda</taxon>
        <taxon>Insecta</taxon>
        <taxon>Pterygota</taxon>
        <taxon>Neoptera</taxon>
        <taxon>Paraneoptera</taxon>
        <taxon>Psocodea</taxon>
        <taxon>Troctomorpha</taxon>
        <taxon>Phthiraptera</taxon>
        <taxon>Anoplura</taxon>
        <taxon>Pediculidae</taxon>
        <taxon>Pediculus</taxon>
    </lineage>
</organism>
<dbReference type="EnsemblMetazoa" id="PHUM129250-RA">
    <property type="protein sequence ID" value="PHUM129250-PA"/>
    <property type="gene ID" value="PHUM129250"/>
</dbReference>
<reference evidence="7" key="2">
    <citation type="submission" date="2007-04" db="EMBL/GenBank/DDBJ databases">
        <title>The genome of the human body louse.</title>
        <authorList>
            <consortium name="The Human Body Louse Genome Consortium"/>
            <person name="Kirkness E."/>
            <person name="Walenz B."/>
            <person name="Hass B."/>
            <person name="Bruggner R."/>
            <person name="Strausberg R."/>
        </authorList>
    </citation>
    <scope>NUCLEOTIDE SEQUENCE</scope>
    <source>
        <strain evidence="7">USDA</strain>
    </source>
</reference>
<dbReference type="VEuPathDB" id="VectorBase:PHUM129250"/>
<protein>
    <recommendedName>
        <fullName evidence="6">MYND-type domain-containing protein</fullName>
    </recommendedName>
</protein>
<dbReference type="EMBL" id="DS235088">
    <property type="protein sequence ID" value="EEB11702.1"/>
    <property type="molecule type" value="Genomic_DNA"/>
</dbReference>
<evidence type="ECO:0000313" key="8">
    <source>
        <dbReference type="EnsemblMetazoa" id="PHUM129250-PA"/>
    </source>
</evidence>
<dbReference type="GeneID" id="8234059"/>
<dbReference type="GO" id="GO:0008270">
    <property type="term" value="F:zinc ion binding"/>
    <property type="evidence" value="ECO:0007669"/>
    <property type="project" value="UniProtKB-KW"/>
</dbReference>
<dbReference type="Pfam" id="PF20179">
    <property type="entry name" value="MSS51_C"/>
    <property type="match status" value="1"/>
</dbReference>
<evidence type="ECO:0000256" key="1">
    <source>
        <dbReference type="ARBA" id="ARBA00022723"/>
    </source>
</evidence>
<sequence>MSEKNKRIYYLANVCHVCKSPVTKYTCLICKLVFYCSIKHRRQDWFYHSKTCWAVNKICKYKNVTNLCQLYGNGEDFIHVKNNVAGQLMEILERNLLCWELEMIYHPRMCDFCHEFDFDKLEPCDKCKFIFTCKEKKHFNKNHHGKWCQQLKLYYELSVCEKPNLNFEKFLKTKSIINKKSYKSMNELLNEDLNKINNDNDDKTNVESIDFIKFWISDFITYPLTVLNNVKELHLIFLGPELFIENDKKLTNLKLCKDCRSNNKKIINEFVSGKFYHEYLPNRPIVDIDLICAFNSGMYRDFGYGNVDSWKETIRRLFNENSSPILITEYTDEELQNDLKKLKKQFSNLLFLEEFKTNPFASLKPGLNVLKSKKDSPVIYKNNYRCVLKPIIHVESPPAPPPPKTVNK</sequence>
<dbReference type="OMA" id="ECERMEF"/>
<reference evidence="7" key="1">
    <citation type="submission" date="2007-04" db="EMBL/GenBank/DDBJ databases">
        <title>Annotation of Pediculus humanus corporis strain USDA.</title>
        <authorList>
            <person name="Kirkness E."/>
            <person name="Hannick L."/>
            <person name="Hass B."/>
            <person name="Bruggner R."/>
            <person name="Lawson D."/>
            <person name="Bidwell S."/>
            <person name="Joardar V."/>
            <person name="Caler E."/>
            <person name="Walenz B."/>
            <person name="Inman J."/>
            <person name="Schobel S."/>
            <person name="Galinsky K."/>
            <person name="Amedeo P."/>
            <person name="Strausberg R."/>
        </authorList>
    </citation>
    <scope>NUCLEOTIDE SEQUENCE</scope>
    <source>
        <strain evidence="7">USDA</strain>
    </source>
</reference>
<dbReference type="OrthoDB" id="5282002at2759"/>
<name>E0VE96_PEDHC</name>
<evidence type="ECO:0000313" key="9">
    <source>
        <dbReference type="Proteomes" id="UP000009046"/>
    </source>
</evidence>
<proteinExistence type="predicted"/>
<dbReference type="InParanoid" id="E0VE96"/>
<feature type="coiled-coil region" evidence="5">
    <location>
        <begin position="179"/>
        <end position="206"/>
    </location>
</feature>
<dbReference type="CTD" id="8234059"/>
<evidence type="ECO:0000256" key="2">
    <source>
        <dbReference type="ARBA" id="ARBA00022771"/>
    </source>
</evidence>
<dbReference type="STRING" id="121224.E0VE96"/>
<evidence type="ECO:0000259" key="6">
    <source>
        <dbReference type="PROSITE" id="PS50865"/>
    </source>
</evidence>
<dbReference type="Pfam" id="PF01753">
    <property type="entry name" value="zf-MYND"/>
    <property type="match status" value="1"/>
</dbReference>
<evidence type="ECO:0000313" key="7">
    <source>
        <dbReference type="EMBL" id="EEB11702.1"/>
    </source>
</evidence>
<dbReference type="EMBL" id="AAZO01001503">
    <property type="status" value="NOT_ANNOTATED_CDS"/>
    <property type="molecule type" value="Genomic_DNA"/>
</dbReference>
<dbReference type="RefSeq" id="XP_002424440.1">
    <property type="nucleotide sequence ID" value="XM_002424395.1"/>
</dbReference>
<feature type="domain" description="MYND-type" evidence="6">
    <location>
        <begin position="15"/>
        <end position="52"/>
    </location>
</feature>
<dbReference type="Gene3D" id="6.10.140.2220">
    <property type="match status" value="1"/>
</dbReference>
<dbReference type="KEGG" id="phu:Phum_PHUM129250"/>
<keyword evidence="3" id="KW-0862">Zinc</keyword>
<evidence type="ECO:0000256" key="5">
    <source>
        <dbReference type="SAM" id="Coils"/>
    </source>
</evidence>
<dbReference type="Proteomes" id="UP000009046">
    <property type="component" value="Unassembled WGS sequence"/>
</dbReference>